<accession>A0ABS2C997</accession>
<feature type="domain" description="Glycosyl transferase family 4" evidence="1">
    <location>
        <begin position="14"/>
        <end position="69"/>
    </location>
</feature>
<keyword evidence="3" id="KW-1185">Reference proteome</keyword>
<name>A0ABS2C997_9NEIS</name>
<dbReference type="Proteomes" id="UP001195660">
    <property type="component" value="Unassembled WGS sequence"/>
</dbReference>
<evidence type="ECO:0000313" key="2">
    <source>
        <dbReference type="EMBL" id="MBM5570724.1"/>
    </source>
</evidence>
<comment type="caution">
    <text evidence="2">The sequence shown here is derived from an EMBL/GenBank/DDBJ whole genome shotgun (WGS) entry which is preliminary data.</text>
</comment>
<evidence type="ECO:0000259" key="1">
    <source>
        <dbReference type="Pfam" id="PF12000"/>
    </source>
</evidence>
<gene>
    <name evidence="2" type="ORF">GM173_03915</name>
</gene>
<reference evidence="2 3" key="1">
    <citation type="submission" date="2019-11" db="EMBL/GenBank/DDBJ databases">
        <title>Novel Deefgea species.</title>
        <authorList>
            <person name="Han J.-H."/>
        </authorList>
    </citation>
    <scope>NUCLEOTIDE SEQUENCE [LARGE SCALE GENOMIC DNA]</scope>
    <source>
        <strain evidence="2 3">LMG 24817</strain>
    </source>
</reference>
<dbReference type="Pfam" id="PF12000">
    <property type="entry name" value="Glyco_trans_4_3"/>
    <property type="match status" value="1"/>
</dbReference>
<dbReference type="InterPro" id="IPR022623">
    <property type="entry name" value="Glyco_trans_4"/>
</dbReference>
<dbReference type="SUPFAM" id="SSF53756">
    <property type="entry name" value="UDP-Glycosyltransferase/glycogen phosphorylase"/>
    <property type="match status" value="1"/>
</dbReference>
<sequence length="147" mass="16762">MDGECFKKCTRTIKQIDDRARILTKNAHQLLALELCDVGIVSTHWQKSPFPAAYHDKIQVIYEGVDTDLAKPDPDACFTLPNGRMLLMASDQLVDQNLGLSMWSERIQSRDLLVLRMSKIEILLVAATALKRLLLYEWAMCYVHNVV</sequence>
<organism evidence="2 3">
    <name type="scientific">Deefgea chitinilytica</name>
    <dbReference type="NCBI Taxonomy" id="570276"/>
    <lineage>
        <taxon>Bacteria</taxon>
        <taxon>Pseudomonadati</taxon>
        <taxon>Pseudomonadota</taxon>
        <taxon>Betaproteobacteria</taxon>
        <taxon>Neisseriales</taxon>
        <taxon>Chitinibacteraceae</taxon>
        <taxon>Deefgea</taxon>
    </lineage>
</organism>
<evidence type="ECO:0000313" key="3">
    <source>
        <dbReference type="Proteomes" id="UP001195660"/>
    </source>
</evidence>
<proteinExistence type="predicted"/>
<dbReference type="EMBL" id="WOFE01000001">
    <property type="protein sequence ID" value="MBM5570724.1"/>
    <property type="molecule type" value="Genomic_DNA"/>
</dbReference>
<protein>
    <recommendedName>
        <fullName evidence="1">Glycosyl transferase family 4 domain-containing protein</fullName>
    </recommendedName>
</protein>